<evidence type="ECO:0000313" key="2">
    <source>
        <dbReference type="Proteomes" id="UP000571950"/>
    </source>
</evidence>
<keyword evidence="2" id="KW-1185">Reference proteome</keyword>
<reference evidence="1 2" key="1">
    <citation type="submission" date="2020-08" db="EMBL/GenBank/DDBJ databases">
        <title>Genomic Encyclopedia of Type Strains, Phase IV (KMG-IV): sequencing the most valuable type-strain genomes for metagenomic binning, comparative biology and taxonomic classification.</title>
        <authorList>
            <person name="Goeker M."/>
        </authorList>
    </citation>
    <scope>NUCLEOTIDE SEQUENCE [LARGE SCALE GENOMIC DNA]</scope>
    <source>
        <strain evidence="1 2">DSM 26189</strain>
    </source>
</reference>
<dbReference type="RefSeq" id="WP_188070367.1">
    <property type="nucleotide sequence ID" value="NZ_BSPS01000055.1"/>
</dbReference>
<dbReference type="AlphaFoldDB" id="A0A7W6BD28"/>
<dbReference type="Proteomes" id="UP000571950">
    <property type="component" value="Unassembled WGS sequence"/>
</dbReference>
<evidence type="ECO:0000313" key="1">
    <source>
        <dbReference type="EMBL" id="MBB3924665.1"/>
    </source>
</evidence>
<organism evidence="1 2">
    <name type="scientific">Sphingobium jiangsuense</name>
    <dbReference type="NCBI Taxonomy" id="870476"/>
    <lineage>
        <taxon>Bacteria</taxon>
        <taxon>Pseudomonadati</taxon>
        <taxon>Pseudomonadota</taxon>
        <taxon>Alphaproteobacteria</taxon>
        <taxon>Sphingomonadales</taxon>
        <taxon>Sphingomonadaceae</taxon>
        <taxon>Sphingobium</taxon>
    </lineage>
</organism>
<sequence length="74" mass="8320">MAMIAMPPVLPIHLPKIAIIHLSSVTLPTERWTIGLNRPPLRKSLFPAFREPSAVPADFGMLQPSYSRARMKQQ</sequence>
<proteinExistence type="predicted"/>
<gene>
    <name evidence="1" type="ORF">GGR43_000359</name>
</gene>
<accession>A0A7W6BD28</accession>
<protein>
    <submittedName>
        <fullName evidence="1">Uncharacterized protein</fullName>
    </submittedName>
</protein>
<name>A0A7W6BD28_9SPHN</name>
<dbReference type="EMBL" id="JACIDT010000001">
    <property type="protein sequence ID" value="MBB3924665.1"/>
    <property type="molecule type" value="Genomic_DNA"/>
</dbReference>
<comment type="caution">
    <text evidence="1">The sequence shown here is derived from an EMBL/GenBank/DDBJ whole genome shotgun (WGS) entry which is preliminary data.</text>
</comment>